<proteinExistence type="predicted"/>
<evidence type="ECO:0000313" key="1">
    <source>
        <dbReference type="EMBL" id="MDY0883338.1"/>
    </source>
</evidence>
<keyword evidence="2" id="KW-1185">Reference proteome</keyword>
<protein>
    <submittedName>
        <fullName evidence="1">DUF6655 family protein</fullName>
    </submittedName>
</protein>
<dbReference type="Proteomes" id="UP001279642">
    <property type="component" value="Unassembled WGS sequence"/>
</dbReference>
<gene>
    <name evidence="1" type="ORF">SMD27_10820</name>
</gene>
<dbReference type="PROSITE" id="PS51257">
    <property type="entry name" value="PROKAR_LIPOPROTEIN"/>
    <property type="match status" value="1"/>
</dbReference>
<comment type="caution">
    <text evidence="1">The sequence shown here is derived from an EMBL/GenBank/DDBJ whole genome shotgun (WGS) entry which is preliminary data.</text>
</comment>
<dbReference type="InterPro" id="IPR046596">
    <property type="entry name" value="DUF6655"/>
</dbReference>
<sequence>MRFEFKRASFVVSVLSVIALTGCTTVRETDPARTATEQLLISAAADRAAEKLVFNIPQNSKVFINADNFEGLDGKYAIGSIRDHVLRQGFAITDNKNDADTIVEIRAGALSIDKQEVLVGIPNFDIPIPLAGQFTFPEIALFKREEQLGVAKFAATSYDAKKGTLENSTSPQFGGSEHSKTVLLFLISWSNDNLHATTQPVSRSSN</sequence>
<organism evidence="1 2">
    <name type="scientific">Dongia soli</name>
    <dbReference type="NCBI Taxonomy" id="600628"/>
    <lineage>
        <taxon>Bacteria</taxon>
        <taxon>Pseudomonadati</taxon>
        <taxon>Pseudomonadota</taxon>
        <taxon>Alphaproteobacteria</taxon>
        <taxon>Rhodospirillales</taxon>
        <taxon>Dongiaceae</taxon>
        <taxon>Dongia</taxon>
    </lineage>
</organism>
<evidence type="ECO:0000313" key="2">
    <source>
        <dbReference type="Proteomes" id="UP001279642"/>
    </source>
</evidence>
<name>A0ABU5ED24_9PROT</name>
<dbReference type="RefSeq" id="WP_320508376.1">
    <property type="nucleotide sequence ID" value="NZ_JAXCLW010000002.1"/>
</dbReference>
<accession>A0ABU5ED24</accession>
<reference evidence="1 2" key="1">
    <citation type="journal article" date="2016" name="Antonie Van Leeuwenhoek">
        <title>Dongia soli sp. nov., isolated from soil from Dokdo, Korea.</title>
        <authorList>
            <person name="Kim D.U."/>
            <person name="Lee H."/>
            <person name="Kim H."/>
            <person name="Kim S.G."/>
            <person name="Ka J.O."/>
        </authorList>
    </citation>
    <scope>NUCLEOTIDE SEQUENCE [LARGE SCALE GENOMIC DNA]</scope>
    <source>
        <strain evidence="1 2">D78</strain>
    </source>
</reference>
<dbReference type="Pfam" id="PF20360">
    <property type="entry name" value="DUF6655"/>
    <property type="match status" value="1"/>
</dbReference>
<dbReference type="EMBL" id="JAXCLW010000002">
    <property type="protein sequence ID" value="MDY0883338.1"/>
    <property type="molecule type" value="Genomic_DNA"/>
</dbReference>